<dbReference type="InterPro" id="IPR036097">
    <property type="entry name" value="HisK_dim/P_sf"/>
</dbReference>
<name>A0A1E3A9M2_9FIRM</name>
<evidence type="ECO:0000259" key="10">
    <source>
        <dbReference type="PROSITE" id="PS50109"/>
    </source>
</evidence>
<dbReference type="SMART" id="SM00388">
    <property type="entry name" value="HisKA"/>
    <property type="match status" value="1"/>
</dbReference>
<dbReference type="PANTHER" id="PTHR43711:SF28">
    <property type="entry name" value="SENSOR HISTIDINE KINASE YXDK"/>
    <property type="match status" value="1"/>
</dbReference>
<dbReference type="OrthoDB" id="9813151at2"/>
<dbReference type="PRINTS" id="PR00344">
    <property type="entry name" value="BCTRLSENSOR"/>
</dbReference>
<evidence type="ECO:0000256" key="8">
    <source>
        <dbReference type="ARBA" id="ARBA00023136"/>
    </source>
</evidence>
<keyword evidence="9" id="KW-0812">Transmembrane</keyword>
<comment type="subcellular location">
    <subcellularLocation>
        <location evidence="2">Membrane</location>
    </subcellularLocation>
</comment>
<organism evidence="11 15">
    <name type="scientific">Eisenbergiella tayi</name>
    <dbReference type="NCBI Taxonomy" id="1432052"/>
    <lineage>
        <taxon>Bacteria</taxon>
        <taxon>Bacillati</taxon>
        <taxon>Bacillota</taxon>
        <taxon>Clostridia</taxon>
        <taxon>Lachnospirales</taxon>
        <taxon>Lachnospiraceae</taxon>
        <taxon>Eisenbergiella</taxon>
    </lineage>
</organism>
<dbReference type="EMBL" id="MCGH01000002">
    <property type="protein sequence ID" value="ODM05452.1"/>
    <property type="molecule type" value="Genomic_DNA"/>
</dbReference>
<evidence type="ECO:0000313" key="13">
    <source>
        <dbReference type="EMBL" id="ODR52536.1"/>
    </source>
</evidence>
<dbReference type="AlphaFoldDB" id="A0A1E3A9M2"/>
<evidence type="ECO:0000256" key="3">
    <source>
        <dbReference type="ARBA" id="ARBA00012438"/>
    </source>
</evidence>
<dbReference type="GO" id="GO:0000155">
    <property type="term" value="F:phosphorelay sensor kinase activity"/>
    <property type="evidence" value="ECO:0007669"/>
    <property type="project" value="InterPro"/>
</dbReference>
<dbReference type="InterPro" id="IPR005467">
    <property type="entry name" value="His_kinase_dom"/>
</dbReference>
<dbReference type="Proteomes" id="UP000095003">
    <property type="component" value="Unassembled WGS sequence"/>
</dbReference>
<dbReference type="Pfam" id="PF00512">
    <property type="entry name" value="HisKA"/>
    <property type="match status" value="1"/>
</dbReference>
<feature type="domain" description="Histidine kinase" evidence="10">
    <location>
        <begin position="248"/>
        <end position="464"/>
    </location>
</feature>
<dbReference type="EMBL" id="MCGI01000001">
    <property type="protein sequence ID" value="ODM13537.1"/>
    <property type="molecule type" value="Genomic_DNA"/>
</dbReference>
<dbReference type="PROSITE" id="PS50109">
    <property type="entry name" value="HIS_KIN"/>
    <property type="match status" value="1"/>
</dbReference>
<reference evidence="14 17" key="2">
    <citation type="submission" date="2016-08" db="EMBL/GenBank/DDBJ databases">
        <title>Characterization of Isolates of Eisenbergiella tayi Derived from Blood Cultures, Using Whole Genome Sequencing.</title>
        <authorList>
            <person name="Bernier A.-M."/>
            <person name="Burdz T."/>
            <person name="Wiebe D."/>
            <person name="Bernard K."/>
        </authorList>
    </citation>
    <scope>NUCLEOTIDE SEQUENCE [LARGE SCALE GENOMIC DNA]</scope>
    <source>
        <strain evidence="14 17">NML120146</strain>
    </source>
</reference>
<evidence type="ECO:0000256" key="1">
    <source>
        <dbReference type="ARBA" id="ARBA00000085"/>
    </source>
</evidence>
<keyword evidence="17" id="KW-1185">Reference proteome</keyword>
<dbReference type="EMBL" id="MEHA01000006">
    <property type="protein sequence ID" value="ODR52536.1"/>
    <property type="molecule type" value="Genomic_DNA"/>
</dbReference>
<comment type="caution">
    <text evidence="11">The sequence shown here is derived from an EMBL/GenBank/DDBJ whole genome shotgun (WGS) entry which is preliminary data.</text>
</comment>
<evidence type="ECO:0000313" key="15">
    <source>
        <dbReference type="Proteomes" id="UP000094067"/>
    </source>
</evidence>
<evidence type="ECO:0000256" key="7">
    <source>
        <dbReference type="ARBA" id="ARBA00023012"/>
    </source>
</evidence>
<dbReference type="GeneID" id="93299749"/>
<keyword evidence="9" id="KW-1133">Transmembrane helix</keyword>
<dbReference type="Proteomes" id="UP000094869">
    <property type="component" value="Unassembled WGS sequence"/>
</dbReference>
<dbReference type="GO" id="GO:0016020">
    <property type="term" value="C:membrane"/>
    <property type="evidence" value="ECO:0007669"/>
    <property type="project" value="UniProtKB-SubCell"/>
</dbReference>
<accession>A0A1E3A9M2</accession>
<evidence type="ECO:0000256" key="5">
    <source>
        <dbReference type="ARBA" id="ARBA00022679"/>
    </source>
</evidence>
<dbReference type="PANTHER" id="PTHR43711">
    <property type="entry name" value="TWO-COMPONENT HISTIDINE KINASE"/>
    <property type="match status" value="1"/>
</dbReference>
<evidence type="ECO:0000256" key="2">
    <source>
        <dbReference type="ARBA" id="ARBA00004370"/>
    </source>
</evidence>
<feature type="transmembrane region" description="Helical" evidence="9">
    <location>
        <begin position="153"/>
        <end position="177"/>
    </location>
</feature>
<dbReference type="InterPro" id="IPR036890">
    <property type="entry name" value="HATPase_C_sf"/>
</dbReference>
<evidence type="ECO:0000313" key="14">
    <source>
        <dbReference type="EMBL" id="ODR59197.1"/>
    </source>
</evidence>
<proteinExistence type="predicted"/>
<dbReference type="InterPro" id="IPR004358">
    <property type="entry name" value="Sig_transdc_His_kin-like_C"/>
</dbReference>
<evidence type="ECO:0000313" key="11">
    <source>
        <dbReference type="EMBL" id="ODM05452.1"/>
    </source>
</evidence>
<evidence type="ECO:0000256" key="4">
    <source>
        <dbReference type="ARBA" id="ARBA00022553"/>
    </source>
</evidence>
<dbReference type="EMBL" id="MEHD01000015">
    <property type="protein sequence ID" value="ODR59197.1"/>
    <property type="molecule type" value="Genomic_DNA"/>
</dbReference>
<keyword evidence="5 11" id="KW-0808">Transferase</keyword>
<evidence type="ECO:0000313" key="12">
    <source>
        <dbReference type="EMBL" id="ODM13537.1"/>
    </source>
</evidence>
<dbReference type="PATRIC" id="fig|1432052.3.peg.1370"/>
<protein>
    <recommendedName>
        <fullName evidence="3">histidine kinase</fullName>
        <ecNumber evidence="3">2.7.13.3</ecNumber>
    </recommendedName>
</protein>
<reference evidence="13 16" key="3">
    <citation type="submission" date="2016-08" db="EMBL/GenBank/DDBJ databases">
        <authorList>
            <person name="Seilhamer J.J."/>
        </authorList>
    </citation>
    <scope>NUCLEOTIDE SEQUENCE [LARGE SCALE GENOMIC DNA]</scope>
    <source>
        <strain evidence="13 16">NML150140-1</strain>
    </source>
</reference>
<gene>
    <name evidence="11" type="primary">phoR_4</name>
    <name evidence="12" type="synonym">phoR_5</name>
    <name evidence="12" type="ORF">BEH84_01253</name>
    <name evidence="13" type="ORF">BEI59_10940</name>
    <name evidence="11" type="ORF">BEI61_01340</name>
    <name evidence="14" type="ORF">BEI63_06645</name>
</gene>
<dbReference type="SMART" id="SM00387">
    <property type="entry name" value="HATPase_c"/>
    <property type="match status" value="1"/>
</dbReference>
<dbReference type="FunFam" id="3.30.565.10:FF:000006">
    <property type="entry name" value="Sensor histidine kinase WalK"/>
    <property type="match status" value="1"/>
</dbReference>
<feature type="transmembrane region" description="Helical" evidence="9">
    <location>
        <begin position="6"/>
        <end position="28"/>
    </location>
</feature>
<dbReference type="InterPro" id="IPR003594">
    <property type="entry name" value="HATPase_dom"/>
</dbReference>
<evidence type="ECO:0000313" key="16">
    <source>
        <dbReference type="Proteomes" id="UP000094271"/>
    </source>
</evidence>
<sequence>MKRAILLRFVAILMLALAVSSVFSYYFIGKNMLKNNRQSMINTAHVVDYALDYEGDLQEQLLRLHEATMDEQSRITIITEDGTVVADNEIEQPKSLENHLEREEVKEALKTGTGFSSRYSASLGRSMLYVAICSGKGPYVIRMSVPYTNMLDYMILIFPLLLLGTGIAFVISVIIAVRFTNTITTPLNEISREMVKVRGENPSFTFRQYKYKELNVISQTTMKMAAEIREHMDRLEKEKRIRQEFFSNASHELKTPITSIKGYAELLDQGFVKDEATKKDFIARILKETDNMTNLINDILMISRLEAKEAEVTYSMVRIAPLLTEIFESAEPIAAEYQVTLHKECEPLTIEASAKQLRELIMNLVSNGIKYNHPGGNVWVEISSEGPDMCIRVRDDGCGISKEEQERVFERFYRVDKGRSKKMGGTGLGLSIVKHIVEFYGGHIELTSTPGKGSCFTVTIPFSAQNKAKS</sequence>
<dbReference type="SUPFAM" id="SSF47384">
    <property type="entry name" value="Homodimeric domain of signal transducing histidine kinase"/>
    <property type="match status" value="1"/>
</dbReference>
<dbReference type="Gene3D" id="1.10.287.130">
    <property type="match status" value="1"/>
</dbReference>
<dbReference type="RefSeq" id="WP_009251483.1">
    <property type="nucleotide sequence ID" value="NZ_BAABXS010000005.1"/>
</dbReference>
<dbReference type="Gene3D" id="3.30.565.10">
    <property type="entry name" value="Histidine kinase-like ATPase, C-terminal domain"/>
    <property type="match status" value="1"/>
</dbReference>
<dbReference type="EC" id="2.7.13.3" evidence="3"/>
<evidence type="ECO:0000256" key="6">
    <source>
        <dbReference type="ARBA" id="ARBA00022777"/>
    </source>
</evidence>
<keyword evidence="6 13" id="KW-0418">Kinase</keyword>
<keyword evidence="8 9" id="KW-0472">Membrane</keyword>
<evidence type="ECO:0000313" key="17">
    <source>
        <dbReference type="Proteomes" id="UP000094869"/>
    </source>
</evidence>
<dbReference type="Gene3D" id="6.10.340.10">
    <property type="match status" value="1"/>
</dbReference>
<keyword evidence="7" id="KW-0902">Two-component regulatory system</keyword>
<dbReference type="CDD" id="cd00082">
    <property type="entry name" value="HisKA"/>
    <property type="match status" value="1"/>
</dbReference>
<evidence type="ECO:0000313" key="18">
    <source>
        <dbReference type="Proteomes" id="UP000095003"/>
    </source>
</evidence>
<comment type="catalytic activity">
    <reaction evidence="1">
        <text>ATP + protein L-histidine = ADP + protein N-phospho-L-histidine.</text>
        <dbReference type="EC" id="2.7.13.3"/>
    </reaction>
</comment>
<dbReference type="Pfam" id="PF02518">
    <property type="entry name" value="HATPase_c"/>
    <property type="match status" value="1"/>
</dbReference>
<dbReference type="FunFam" id="1.10.287.130:FF:000001">
    <property type="entry name" value="Two-component sensor histidine kinase"/>
    <property type="match status" value="1"/>
</dbReference>
<dbReference type="InterPro" id="IPR050736">
    <property type="entry name" value="Sensor_HK_Regulatory"/>
</dbReference>
<dbReference type="CDD" id="cd00075">
    <property type="entry name" value="HATPase"/>
    <property type="match status" value="1"/>
</dbReference>
<dbReference type="InterPro" id="IPR003661">
    <property type="entry name" value="HisK_dim/P_dom"/>
</dbReference>
<reference evidence="15 18" key="1">
    <citation type="submission" date="2016-07" db="EMBL/GenBank/DDBJ databases">
        <title>Characterization of isolates of Eisenbergiella tayi derived from blood cultures, using whole genome sequencing.</title>
        <authorList>
            <person name="Burdz T."/>
            <person name="Wiebe D."/>
            <person name="Huynh C."/>
            <person name="Bernard K."/>
        </authorList>
    </citation>
    <scope>NUCLEOTIDE SEQUENCE [LARGE SCALE GENOMIC DNA]</scope>
    <source>
        <strain evidence="11 15">NML 110608</strain>
        <strain evidence="12 18">NML 120489</strain>
    </source>
</reference>
<keyword evidence="4" id="KW-0597">Phosphoprotein</keyword>
<dbReference type="Proteomes" id="UP000094067">
    <property type="component" value="Unassembled WGS sequence"/>
</dbReference>
<dbReference type="SUPFAM" id="SSF55874">
    <property type="entry name" value="ATPase domain of HSP90 chaperone/DNA topoisomerase II/histidine kinase"/>
    <property type="match status" value="1"/>
</dbReference>
<evidence type="ECO:0000256" key="9">
    <source>
        <dbReference type="SAM" id="Phobius"/>
    </source>
</evidence>
<dbReference type="Proteomes" id="UP000094271">
    <property type="component" value="Unassembled WGS sequence"/>
</dbReference>